<evidence type="ECO:0000256" key="1">
    <source>
        <dbReference type="SAM" id="MobiDB-lite"/>
    </source>
</evidence>
<feature type="compositionally biased region" description="Basic and acidic residues" evidence="1">
    <location>
        <begin position="188"/>
        <end position="200"/>
    </location>
</feature>
<organism evidence="2 3">
    <name type="scientific">Anopheles maculatus</name>
    <dbReference type="NCBI Taxonomy" id="74869"/>
    <lineage>
        <taxon>Eukaryota</taxon>
        <taxon>Metazoa</taxon>
        <taxon>Ecdysozoa</taxon>
        <taxon>Arthropoda</taxon>
        <taxon>Hexapoda</taxon>
        <taxon>Insecta</taxon>
        <taxon>Pterygota</taxon>
        <taxon>Neoptera</taxon>
        <taxon>Endopterygota</taxon>
        <taxon>Diptera</taxon>
        <taxon>Nematocera</taxon>
        <taxon>Culicoidea</taxon>
        <taxon>Culicidae</taxon>
        <taxon>Anophelinae</taxon>
        <taxon>Anopheles</taxon>
        <taxon>Anopheles maculatus group</taxon>
    </lineage>
</organism>
<keyword evidence="3" id="KW-1185">Reference proteome</keyword>
<feature type="region of interest" description="Disordered" evidence="1">
    <location>
        <begin position="88"/>
        <end position="360"/>
    </location>
</feature>
<feature type="compositionally biased region" description="Basic and acidic residues" evidence="1">
    <location>
        <begin position="51"/>
        <end position="60"/>
    </location>
</feature>
<protein>
    <submittedName>
        <fullName evidence="2">Uncharacterized protein</fullName>
    </submittedName>
</protein>
<reference evidence="3" key="1">
    <citation type="submission" date="2013-09" db="EMBL/GenBank/DDBJ databases">
        <title>The Genome Sequence of Anopheles maculatus species B.</title>
        <authorList>
            <consortium name="The Broad Institute Genomics Platform"/>
            <person name="Neafsey D.E."/>
            <person name="Besansky N."/>
            <person name="Howell P."/>
            <person name="Walton C."/>
            <person name="Young S.K."/>
            <person name="Zeng Q."/>
            <person name="Gargeya S."/>
            <person name="Fitzgerald M."/>
            <person name="Haas B."/>
            <person name="Abouelleil A."/>
            <person name="Allen A.W."/>
            <person name="Alvarado L."/>
            <person name="Arachchi H.M."/>
            <person name="Berlin A.M."/>
            <person name="Chapman S.B."/>
            <person name="Gainer-Dewar J."/>
            <person name="Goldberg J."/>
            <person name="Griggs A."/>
            <person name="Gujja S."/>
            <person name="Hansen M."/>
            <person name="Howarth C."/>
            <person name="Imamovic A."/>
            <person name="Ireland A."/>
            <person name="Larimer J."/>
            <person name="McCowan C."/>
            <person name="Murphy C."/>
            <person name="Pearson M."/>
            <person name="Poon T.W."/>
            <person name="Priest M."/>
            <person name="Roberts A."/>
            <person name="Saif S."/>
            <person name="Shea T."/>
            <person name="Sisk P."/>
            <person name="Sykes S."/>
            <person name="Wortman J."/>
            <person name="Nusbaum C."/>
            <person name="Birren B."/>
        </authorList>
    </citation>
    <scope>NUCLEOTIDE SEQUENCE [LARGE SCALE GENOMIC DNA]</scope>
    <source>
        <strain evidence="3">maculatus3</strain>
    </source>
</reference>
<feature type="region of interest" description="Disordered" evidence="1">
    <location>
        <begin position="1"/>
        <end position="76"/>
    </location>
</feature>
<evidence type="ECO:0000313" key="3">
    <source>
        <dbReference type="Proteomes" id="UP000075901"/>
    </source>
</evidence>
<name>A0A182SRH0_9DIPT</name>
<feature type="compositionally biased region" description="Basic residues" evidence="1">
    <location>
        <begin position="1"/>
        <end position="10"/>
    </location>
</feature>
<sequence>RYHDKHKSKKNRDPSRDKENTLNANFPADSYGENRSTSDEEEQSRIRYKKERKELQEFAKQRHHSSSGGSTGIGLDGVDYKLAVNKLNCGSSGRMDRKSSQPVSRAESSAEEGREKKKCRSNSSRKANSSDTDDSDEPKKHSIFDIPDDGPNISMYDKVKARSCKNMQKQEEEKKIKAKFSQLKQCRAKREGKNRSKSWEEGDDSDSDAMHSDTTINSKYNHKDPNKSGMVTTTDDEDHASTTPRSRRNFKDPNKSGMVTTTDDEDHASTTPRSRRNFKGSSLASDSDESHDHSHQQRTAMFNRERLNDLCDDESSEGGGNLMLHSVGGDGRDKLNRDHHRQQKQDYHEKNARRSSGEDK</sequence>
<dbReference type="Proteomes" id="UP000075901">
    <property type="component" value="Unassembled WGS sequence"/>
</dbReference>
<dbReference type="EnsemblMetazoa" id="AMAM011951-RA">
    <property type="protein sequence ID" value="AMAM011951-PA"/>
    <property type="gene ID" value="AMAM011951"/>
</dbReference>
<dbReference type="VEuPathDB" id="VectorBase:AMAM011951"/>
<accession>A0A182SRH0</accession>
<evidence type="ECO:0000313" key="2">
    <source>
        <dbReference type="EnsemblMetazoa" id="AMAM011951-PA"/>
    </source>
</evidence>
<feature type="compositionally biased region" description="Basic and acidic residues" evidence="1">
    <location>
        <begin position="343"/>
        <end position="360"/>
    </location>
</feature>
<feature type="compositionally biased region" description="Basic and acidic residues" evidence="1">
    <location>
        <begin position="11"/>
        <end position="20"/>
    </location>
</feature>
<dbReference type="AlphaFoldDB" id="A0A182SRH0"/>
<reference evidence="2" key="2">
    <citation type="submission" date="2020-05" db="UniProtKB">
        <authorList>
            <consortium name="EnsemblMetazoa"/>
        </authorList>
    </citation>
    <scope>IDENTIFICATION</scope>
    <source>
        <strain evidence="2">maculatus3</strain>
    </source>
</reference>
<feature type="compositionally biased region" description="Polar residues" evidence="1">
    <location>
        <begin position="121"/>
        <end position="130"/>
    </location>
</feature>
<proteinExistence type="predicted"/>